<evidence type="ECO:0000256" key="4">
    <source>
        <dbReference type="ARBA" id="ARBA00022989"/>
    </source>
</evidence>
<name>A0A6P8Q8S4_GEOSA</name>
<feature type="transmembrane region" description="Helical" evidence="8">
    <location>
        <begin position="124"/>
        <end position="146"/>
    </location>
</feature>
<dbReference type="PROSITE" id="PS51758">
    <property type="entry name" value="LETM1_RBD"/>
    <property type="match status" value="1"/>
</dbReference>
<evidence type="ECO:0000256" key="5">
    <source>
        <dbReference type="ARBA" id="ARBA00023128"/>
    </source>
</evidence>
<dbReference type="CTD" id="25875"/>
<keyword evidence="4 8" id="KW-1133">Transmembrane helix</keyword>
<dbReference type="AlphaFoldDB" id="A0A6P8Q8S4"/>
<evidence type="ECO:0000256" key="3">
    <source>
        <dbReference type="ARBA" id="ARBA00022792"/>
    </source>
</evidence>
<evidence type="ECO:0000313" key="11">
    <source>
        <dbReference type="RefSeq" id="XP_033792729.1"/>
    </source>
</evidence>
<keyword evidence="6 8" id="KW-0472">Membrane</keyword>
<evidence type="ECO:0000256" key="6">
    <source>
        <dbReference type="ARBA" id="ARBA00023136"/>
    </source>
</evidence>
<keyword evidence="10" id="KW-1185">Reference proteome</keyword>
<keyword evidence="3" id="KW-0999">Mitochondrion inner membrane</keyword>
<evidence type="ECO:0000256" key="8">
    <source>
        <dbReference type="SAM" id="Phobius"/>
    </source>
</evidence>
<reference evidence="11" key="1">
    <citation type="submission" date="2025-08" db="UniProtKB">
        <authorList>
            <consortium name="RefSeq"/>
        </authorList>
    </citation>
    <scope>IDENTIFICATION</scope>
</reference>
<comment type="subcellular location">
    <subcellularLocation>
        <location evidence="1">Mitochondrion inner membrane</location>
        <topology evidence="1">Single-pass membrane protein</topology>
    </subcellularLocation>
</comment>
<evidence type="ECO:0000259" key="9">
    <source>
        <dbReference type="PROSITE" id="PS51758"/>
    </source>
</evidence>
<feature type="domain" description="Letm1 RBD" evidence="9">
    <location>
        <begin position="167"/>
        <end position="346"/>
    </location>
</feature>
<gene>
    <name evidence="11" type="primary">LETMD1</name>
</gene>
<evidence type="ECO:0000256" key="2">
    <source>
        <dbReference type="ARBA" id="ARBA00022692"/>
    </source>
</evidence>
<dbReference type="InterPro" id="IPR044202">
    <property type="entry name" value="LETM1/MDM38-like"/>
</dbReference>
<dbReference type="OrthoDB" id="73691at2759"/>
<sequence length="346" mass="40917">MTLSRLSCYRWLLLYGRGGACRLAGGRHPSYQLSTNAKPKNQSAISSRVKYMNEKYNKFLERKFPRFYILYSTFIKGLQLLFLDGKEFIRIRKKMTEQGLKFYQLPYREMEKLRQFRRDIIKGIPILLISIPPFANYLVFVLMYFFPRQFLIQHFWTAQQQEEFMDVYHSIRAESYPEVLSGLQQAVPRLQDQHLKEKMLQLCTEVQHGSQPAVAELKNVSWAFSGPPLNLKHLKMHDMKALSRVLFLTPYLPMFFLRWRLENNTFELHHLDMALLKLGVNELSDKELKNACYVRGLNPTQLTAAECRVWINQWLQLSSRLKDSEISLLLFSLVLLSTNYFRSSRH</sequence>
<dbReference type="RefSeq" id="XP_033792729.1">
    <property type="nucleotide sequence ID" value="XM_033936838.1"/>
</dbReference>
<dbReference type="GeneID" id="117356915"/>
<dbReference type="GO" id="GO:0005743">
    <property type="term" value="C:mitochondrial inner membrane"/>
    <property type="evidence" value="ECO:0007669"/>
    <property type="project" value="UniProtKB-SubCell"/>
</dbReference>
<dbReference type="InterPro" id="IPR033122">
    <property type="entry name" value="LETM1-like_RBD"/>
</dbReference>
<protein>
    <submittedName>
        <fullName evidence="11">LETM1 domain-containing protein 1 isoform X1</fullName>
    </submittedName>
</protein>
<dbReference type="KEGG" id="gsh:117356915"/>
<dbReference type="Proteomes" id="UP000515159">
    <property type="component" value="Chromosome 3"/>
</dbReference>
<dbReference type="Pfam" id="PF07766">
    <property type="entry name" value="LETM1_RBD"/>
    <property type="match status" value="1"/>
</dbReference>
<dbReference type="PANTHER" id="PTHR14009:SF13">
    <property type="entry name" value="LETM1 DOMAIN-CONTAINING PROTEIN 1"/>
    <property type="match status" value="1"/>
</dbReference>
<keyword evidence="2 8" id="KW-0812">Transmembrane</keyword>
<dbReference type="GO" id="GO:0043022">
    <property type="term" value="F:ribosome binding"/>
    <property type="evidence" value="ECO:0007669"/>
    <property type="project" value="InterPro"/>
</dbReference>
<evidence type="ECO:0000256" key="7">
    <source>
        <dbReference type="PROSITE-ProRule" id="PRU01094"/>
    </source>
</evidence>
<proteinExistence type="predicted"/>
<dbReference type="FunCoup" id="A0A6P8Q8S4">
    <property type="interactions" value="2912"/>
</dbReference>
<evidence type="ECO:0000256" key="1">
    <source>
        <dbReference type="ARBA" id="ARBA00004434"/>
    </source>
</evidence>
<dbReference type="GO" id="GO:0030003">
    <property type="term" value="P:intracellular monoatomic cation homeostasis"/>
    <property type="evidence" value="ECO:0007669"/>
    <property type="project" value="TreeGrafter"/>
</dbReference>
<evidence type="ECO:0000313" key="10">
    <source>
        <dbReference type="Proteomes" id="UP000515159"/>
    </source>
</evidence>
<accession>A0A6P8Q8S4</accession>
<dbReference type="InParanoid" id="A0A6P8Q8S4"/>
<organism evidence="10 11">
    <name type="scientific">Geotrypetes seraphini</name>
    <name type="common">Gaboon caecilian</name>
    <name type="synonym">Caecilia seraphini</name>
    <dbReference type="NCBI Taxonomy" id="260995"/>
    <lineage>
        <taxon>Eukaryota</taxon>
        <taxon>Metazoa</taxon>
        <taxon>Chordata</taxon>
        <taxon>Craniata</taxon>
        <taxon>Vertebrata</taxon>
        <taxon>Euteleostomi</taxon>
        <taxon>Amphibia</taxon>
        <taxon>Gymnophiona</taxon>
        <taxon>Geotrypetes</taxon>
    </lineage>
</organism>
<keyword evidence="5 7" id="KW-0496">Mitochondrion</keyword>
<dbReference type="PANTHER" id="PTHR14009">
    <property type="entry name" value="LEUCINE ZIPPER-EF-HAND CONTAINING TRANSMEMBRANE PROTEIN"/>
    <property type="match status" value="1"/>
</dbReference>